<feature type="domain" description="VWFA" evidence="2">
    <location>
        <begin position="73"/>
        <end position="280"/>
    </location>
</feature>
<dbReference type="PROSITE" id="PS50234">
    <property type="entry name" value="VWFA"/>
    <property type="match status" value="1"/>
</dbReference>
<dbReference type="Gene3D" id="3.40.50.410">
    <property type="entry name" value="von Willebrand factor, type A domain"/>
    <property type="match status" value="1"/>
</dbReference>
<dbReference type="SUPFAM" id="SSF49299">
    <property type="entry name" value="PKD domain"/>
    <property type="match status" value="1"/>
</dbReference>
<proteinExistence type="predicted"/>
<keyword evidence="4" id="KW-1185">Reference proteome</keyword>
<evidence type="ECO:0000256" key="1">
    <source>
        <dbReference type="SAM" id="SignalP"/>
    </source>
</evidence>
<dbReference type="Proteomes" id="UP001595833">
    <property type="component" value="Unassembled WGS sequence"/>
</dbReference>
<accession>A0ABV9Y296</accession>
<organism evidence="3 4">
    <name type="scientific">Saccharothrix xinjiangensis</name>
    <dbReference type="NCBI Taxonomy" id="204798"/>
    <lineage>
        <taxon>Bacteria</taxon>
        <taxon>Bacillati</taxon>
        <taxon>Actinomycetota</taxon>
        <taxon>Actinomycetes</taxon>
        <taxon>Pseudonocardiales</taxon>
        <taxon>Pseudonocardiaceae</taxon>
        <taxon>Saccharothrix</taxon>
    </lineage>
</organism>
<dbReference type="SUPFAM" id="SSF53300">
    <property type="entry name" value="vWA-like"/>
    <property type="match status" value="1"/>
</dbReference>
<dbReference type="InterPro" id="IPR000601">
    <property type="entry name" value="PKD_dom"/>
</dbReference>
<dbReference type="Pfam" id="PF18911">
    <property type="entry name" value="PKD_4"/>
    <property type="match status" value="1"/>
</dbReference>
<feature type="chain" id="PRO_5046989465" evidence="1">
    <location>
        <begin position="27"/>
        <end position="700"/>
    </location>
</feature>
<reference evidence="4" key="1">
    <citation type="journal article" date="2019" name="Int. J. Syst. Evol. Microbiol.">
        <title>The Global Catalogue of Microorganisms (GCM) 10K type strain sequencing project: providing services to taxonomists for standard genome sequencing and annotation.</title>
        <authorList>
            <consortium name="The Broad Institute Genomics Platform"/>
            <consortium name="The Broad Institute Genome Sequencing Center for Infectious Disease"/>
            <person name="Wu L."/>
            <person name="Ma J."/>
        </authorList>
    </citation>
    <scope>NUCLEOTIDE SEQUENCE [LARGE SCALE GENOMIC DNA]</scope>
    <source>
        <strain evidence="4">KCTC 12848</strain>
    </source>
</reference>
<dbReference type="InterPro" id="IPR036465">
    <property type="entry name" value="vWFA_dom_sf"/>
</dbReference>
<gene>
    <name evidence="3" type="ORF">ACFPFM_19095</name>
</gene>
<name>A0ABV9Y296_9PSEU</name>
<dbReference type="EMBL" id="JBHSJB010000017">
    <property type="protein sequence ID" value="MFC5055854.1"/>
    <property type="molecule type" value="Genomic_DNA"/>
</dbReference>
<dbReference type="CDD" id="cd00146">
    <property type="entry name" value="PKD"/>
    <property type="match status" value="1"/>
</dbReference>
<dbReference type="InterPro" id="IPR002035">
    <property type="entry name" value="VWF_A"/>
</dbReference>
<dbReference type="RefSeq" id="WP_344040842.1">
    <property type="nucleotide sequence ID" value="NZ_BAAAKE010000025.1"/>
</dbReference>
<evidence type="ECO:0000313" key="4">
    <source>
        <dbReference type="Proteomes" id="UP001595833"/>
    </source>
</evidence>
<dbReference type="InterPro" id="IPR013783">
    <property type="entry name" value="Ig-like_fold"/>
</dbReference>
<feature type="signal peptide" evidence="1">
    <location>
        <begin position="1"/>
        <end position="26"/>
    </location>
</feature>
<evidence type="ECO:0000259" key="2">
    <source>
        <dbReference type="PROSITE" id="PS50234"/>
    </source>
</evidence>
<dbReference type="InterPro" id="IPR035986">
    <property type="entry name" value="PKD_dom_sf"/>
</dbReference>
<dbReference type="Gene3D" id="2.60.40.10">
    <property type="entry name" value="Immunoglobulins"/>
    <property type="match status" value="2"/>
</dbReference>
<protein>
    <submittedName>
        <fullName evidence="3">PKD domain-containing protein</fullName>
    </submittedName>
</protein>
<evidence type="ECO:0000313" key="3">
    <source>
        <dbReference type="EMBL" id="MFC5055854.1"/>
    </source>
</evidence>
<sequence length="700" mass="68837">MKSRHLTGAAALAVAALVASQIQAHATDGNLPGGTSISVDITSPTPGTVVPQGPVTITGTASVGTGVAVKDTALTYVVDVSGSTASPCAGGDVLSCERTAVANLNTIAAAPNTVVGSVGAVVFATTAATVDVGPAAGDQLLTAPETDANGNGARDVEEAVGSAVQGGVNQFTAKSVGGGTTFVPAVQAATTVTNAQSQARKVVLFLSDGFATGDVTGVAGAVPANVDYFTFAVGPGSACNSGDYNASLQAIADLTGGTCTSVPDPANLPNVVPGVIASQLTNLTLRVNGGAPTQITNVTPALPETGPASVGYTATTGVLTSGTHELCVTAHGTDGGGAGTVTECTTVIVNDPPVVEPGGPYAGQEGTPVALAGSVVDPDGPSLSTQWSATPQSGVDPGTTCSFSAPTSLNTNVTCNDDGVWTLTLTANDGLHPDVVATTTLTLTNVAPQVTISSPADGTLVLRNTPVTVTAPFTDIATHDTHTCTVDFDDGTPVVTGTVAQGAGSGTCTATHPYAGVGSHDVLVTVTDDDGGSATAVVRIVSHVRAEAWSLSASGLINVAKTPHATCPPSSDRTTASVNVLGLASVQALHADCHLDTATGRTDAGAEVSSASLLGGAITVSDIETSCVANEQGLSSSSRVGTLNGQPIGTAPLSIGVPGVATVHLNQTVVGPNGQRAQYAVRVVTLLGQEIILSGCRMGF</sequence>
<keyword evidence="1" id="KW-0732">Signal</keyword>
<comment type="caution">
    <text evidence="3">The sequence shown here is derived from an EMBL/GenBank/DDBJ whole genome shotgun (WGS) entry which is preliminary data.</text>
</comment>
<dbReference type="SMART" id="SM00327">
    <property type="entry name" value="VWA"/>
    <property type="match status" value="1"/>
</dbReference>